<dbReference type="AlphaFoldDB" id="E6LDS6"/>
<dbReference type="GeneID" id="302706526"/>
<sequence length="120" mass="13398">MAQASASYAQKSGELITYNYRLRIMEELFLQKYEARLLEAPPGTSGTITYNIGQINFQTTTLDLTYTISAEGSTRERTIARAEEVNLTTETSESTTQSSESTVQETMEQMTSDTTVSKEE</sequence>
<evidence type="ECO:0000313" key="2">
    <source>
        <dbReference type="EMBL" id="EFU74665.1"/>
    </source>
</evidence>
<evidence type="ECO:0000256" key="1">
    <source>
        <dbReference type="SAM" id="MobiDB-lite"/>
    </source>
</evidence>
<feature type="region of interest" description="Disordered" evidence="1">
    <location>
        <begin position="85"/>
        <end position="120"/>
    </location>
</feature>
<dbReference type="Proteomes" id="UP000010296">
    <property type="component" value="Unassembled WGS sequence"/>
</dbReference>
<proteinExistence type="predicted"/>
<feature type="compositionally biased region" description="Low complexity" evidence="1">
    <location>
        <begin position="88"/>
        <end position="109"/>
    </location>
</feature>
<name>E6LDS6_ENTI1</name>
<dbReference type="HOGENOM" id="CLU_2046057_0_0_9"/>
<dbReference type="RefSeq" id="WP_007207537.1">
    <property type="nucleotide sequence ID" value="NZ_GL622241.1"/>
</dbReference>
<dbReference type="STRING" id="888064.HMPREF9088_0516"/>
<dbReference type="EMBL" id="AEPV01000018">
    <property type="protein sequence ID" value="EFU74665.1"/>
    <property type="molecule type" value="Genomic_DNA"/>
</dbReference>
<keyword evidence="3" id="KW-1185">Reference proteome</keyword>
<protein>
    <submittedName>
        <fullName evidence="2">Uncharacterized protein</fullName>
    </submittedName>
</protein>
<comment type="caution">
    <text evidence="2">The sequence shown here is derived from an EMBL/GenBank/DDBJ whole genome shotgun (WGS) entry which is preliminary data.</text>
</comment>
<reference evidence="2 3" key="1">
    <citation type="submission" date="2010-12" db="EMBL/GenBank/DDBJ databases">
        <authorList>
            <person name="Muzny D."/>
            <person name="Qin X."/>
            <person name="Deng J."/>
            <person name="Jiang H."/>
            <person name="Liu Y."/>
            <person name="Qu J."/>
            <person name="Song X.-Z."/>
            <person name="Zhang L."/>
            <person name="Thornton R."/>
            <person name="Coyle M."/>
            <person name="Francisco L."/>
            <person name="Jackson L."/>
            <person name="Javaid M."/>
            <person name="Korchina V."/>
            <person name="Kovar C."/>
            <person name="Mata R."/>
            <person name="Mathew T."/>
            <person name="Ngo R."/>
            <person name="Nguyen L."/>
            <person name="Nguyen N."/>
            <person name="Okwuonu G."/>
            <person name="Ongeri F."/>
            <person name="Pham C."/>
            <person name="Simmons D."/>
            <person name="Wilczek-Boney K."/>
            <person name="Hale W."/>
            <person name="Jakkamsetti A."/>
            <person name="Pham P."/>
            <person name="Ruth R."/>
            <person name="San Lucas F."/>
            <person name="Warren J."/>
            <person name="Zhang J."/>
            <person name="Zhao Z."/>
            <person name="Zhou C."/>
            <person name="Zhu D."/>
            <person name="Lee S."/>
            <person name="Bess C."/>
            <person name="Blankenburg K."/>
            <person name="Forbes L."/>
            <person name="Fu Q."/>
            <person name="Gubbala S."/>
            <person name="Hirani K."/>
            <person name="Jayaseelan J.C."/>
            <person name="Lara F."/>
            <person name="Munidasa M."/>
            <person name="Palculict T."/>
            <person name="Patil S."/>
            <person name="Pu L.-L."/>
            <person name="Saada N."/>
            <person name="Tang L."/>
            <person name="Weissenberger G."/>
            <person name="Zhu Y."/>
            <person name="Hemphill L."/>
            <person name="Shang Y."/>
            <person name="Youmans B."/>
            <person name="Ayvaz T."/>
            <person name="Ross M."/>
            <person name="Santibanez J."/>
            <person name="Aqrawi P."/>
            <person name="Gross S."/>
            <person name="Joshi V."/>
            <person name="Fowler G."/>
            <person name="Nazareth L."/>
            <person name="Reid J."/>
            <person name="Worley K."/>
            <person name="Petrosino J."/>
            <person name="Highlander S."/>
            <person name="Gibbs R."/>
        </authorList>
    </citation>
    <scope>NUCLEOTIDE SEQUENCE [LARGE SCALE GENOMIC DNA]</scope>
    <source>
        <strain evidence="3">DSM 15952 / CCUG 50447 / LMG 22039 / TP 1.5</strain>
    </source>
</reference>
<feature type="compositionally biased region" description="Polar residues" evidence="1">
    <location>
        <begin position="110"/>
        <end position="120"/>
    </location>
</feature>
<evidence type="ECO:0000313" key="3">
    <source>
        <dbReference type="Proteomes" id="UP000010296"/>
    </source>
</evidence>
<gene>
    <name evidence="2" type="ORF">HMPREF9088_0516</name>
</gene>
<organism evidence="2 3">
    <name type="scientific">Enterococcus italicus (strain DSM 15952 / CCUG 50447 / LMG 22039 / TP 1.5)</name>
    <dbReference type="NCBI Taxonomy" id="888064"/>
    <lineage>
        <taxon>Bacteria</taxon>
        <taxon>Bacillati</taxon>
        <taxon>Bacillota</taxon>
        <taxon>Bacilli</taxon>
        <taxon>Lactobacillales</taxon>
        <taxon>Enterococcaceae</taxon>
        <taxon>Enterococcus</taxon>
    </lineage>
</organism>
<accession>E6LDS6</accession>